<dbReference type="Pfam" id="PF02902">
    <property type="entry name" value="Peptidase_C48"/>
    <property type="match status" value="1"/>
</dbReference>
<feature type="region of interest" description="Disordered" evidence="6">
    <location>
        <begin position="1336"/>
        <end position="1508"/>
    </location>
</feature>
<evidence type="ECO:0000256" key="3">
    <source>
        <dbReference type="ARBA" id="ARBA00022670"/>
    </source>
</evidence>
<dbReference type="GeneID" id="34598344"/>
<accession>A0A177FEI7</accession>
<keyword evidence="3" id="KW-0645">Protease</keyword>
<evidence type="ECO:0000256" key="4">
    <source>
        <dbReference type="ARBA" id="ARBA00022786"/>
    </source>
</evidence>
<name>A0A177FEI7_9EURO</name>
<feature type="region of interest" description="Disordered" evidence="6">
    <location>
        <begin position="1134"/>
        <end position="1156"/>
    </location>
</feature>
<keyword evidence="2" id="KW-0597">Phosphoprotein</keyword>
<feature type="compositionally biased region" description="Polar residues" evidence="6">
    <location>
        <begin position="1453"/>
        <end position="1466"/>
    </location>
</feature>
<feature type="compositionally biased region" description="Basic and acidic residues" evidence="6">
    <location>
        <begin position="1347"/>
        <end position="1362"/>
    </location>
</feature>
<feature type="compositionally biased region" description="Polar residues" evidence="6">
    <location>
        <begin position="502"/>
        <end position="519"/>
    </location>
</feature>
<feature type="compositionally biased region" description="Basic and acidic residues" evidence="6">
    <location>
        <begin position="520"/>
        <end position="531"/>
    </location>
</feature>
<keyword evidence="9" id="KW-1185">Reference proteome</keyword>
<dbReference type="SUPFAM" id="SSF54001">
    <property type="entry name" value="Cysteine proteinases"/>
    <property type="match status" value="1"/>
</dbReference>
<feature type="compositionally biased region" description="Basic and acidic residues" evidence="6">
    <location>
        <begin position="628"/>
        <end position="648"/>
    </location>
</feature>
<dbReference type="InterPro" id="IPR003653">
    <property type="entry name" value="Peptidase_C48_C"/>
</dbReference>
<feature type="compositionally biased region" description="Basic and acidic residues" evidence="6">
    <location>
        <begin position="1600"/>
        <end position="1653"/>
    </location>
</feature>
<feature type="compositionally biased region" description="Basic and acidic residues" evidence="6">
    <location>
        <begin position="861"/>
        <end position="871"/>
    </location>
</feature>
<evidence type="ECO:0000313" key="8">
    <source>
        <dbReference type="EMBL" id="OAG42588.1"/>
    </source>
</evidence>
<keyword evidence="4" id="KW-0833">Ubl conjugation pathway</keyword>
<evidence type="ECO:0000256" key="1">
    <source>
        <dbReference type="ARBA" id="ARBA00005234"/>
    </source>
</evidence>
<feature type="compositionally biased region" description="Basic and acidic residues" evidence="6">
    <location>
        <begin position="1423"/>
        <end position="1452"/>
    </location>
</feature>
<feature type="region of interest" description="Disordered" evidence="6">
    <location>
        <begin position="328"/>
        <end position="375"/>
    </location>
</feature>
<feature type="region of interest" description="Disordered" evidence="6">
    <location>
        <begin position="1"/>
        <end position="141"/>
    </location>
</feature>
<keyword evidence="5" id="KW-0378">Hydrolase</keyword>
<feature type="domain" description="Ubiquitin-like protease family profile" evidence="7">
    <location>
        <begin position="1019"/>
        <end position="1268"/>
    </location>
</feature>
<dbReference type="SUPFAM" id="SSF55418">
    <property type="entry name" value="eIF4e-like"/>
    <property type="match status" value="1"/>
</dbReference>
<feature type="compositionally biased region" description="Polar residues" evidence="6">
    <location>
        <begin position="431"/>
        <end position="451"/>
    </location>
</feature>
<gene>
    <name evidence="8" type="ORF">AYO21_03173</name>
</gene>
<feature type="compositionally biased region" description="Basic and acidic residues" evidence="6">
    <location>
        <begin position="886"/>
        <end position="895"/>
    </location>
</feature>
<feature type="compositionally biased region" description="Polar residues" evidence="6">
    <location>
        <begin position="669"/>
        <end position="697"/>
    </location>
</feature>
<dbReference type="PANTHER" id="PTHR46896">
    <property type="entry name" value="SENTRIN-SPECIFIC PROTEASE"/>
    <property type="match status" value="1"/>
</dbReference>
<feature type="region of interest" description="Disordered" evidence="6">
    <location>
        <begin position="569"/>
        <end position="702"/>
    </location>
</feature>
<dbReference type="PROSITE" id="PS50600">
    <property type="entry name" value="ULP_PROTEASE"/>
    <property type="match status" value="1"/>
</dbReference>
<feature type="compositionally biased region" description="Low complexity" evidence="6">
    <location>
        <begin position="543"/>
        <end position="554"/>
    </location>
</feature>
<dbReference type="Gene3D" id="3.30.760.10">
    <property type="entry name" value="RNA Cap, Translation Initiation Factor Eif4e"/>
    <property type="match status" value="1"/>
</dbReference>
<comment type="caution">
    <text evidence="8">The sequence shown here is derived from an EMBL/GenBank/DDBJ whole genome shotgun (WGS) entry which is preliminary data.</text>
</comment>
<dbReference type="RefSeq" id="XP_022514540.1">
    <property type="nucleotide sequence ID" value="XM_022653147.1"/>
</dbReference>
<feature type="region of interest" description="Disordered" evidence="6">
    <location>
        <begin position="861"/>
        <end position="974"/>
    </location>
</feature>
<dbReference type="InterPro" id="IPR051947">
    <property type="entry name" value="Sentrin-specific_protease"/>
</dbReference>
<feature type="compositionally biased region" description="Polar residues" evidence="6">
    <location>
        <begin position="37"/>
        <end position="60"/>
    </location>
</feature>
<organism evidence="8 9">
    <name type="scientific">Fonsecaea monophora</name>
    <dbReference type="NCBI Taxonomy" id="254056"/>
    <lineage>
        <taxon>Eukaryota</taxon>
        <taxon>Fungi</taxon>
        <taxon>Dikarya</taxon>
        <taxon>Ascomycota</taxon>
        <taxon>Pezizomycotina</taxon>
        <taxon>Eurotiomycetes</taxon>
        <taxon>Chaetothyriomycetidae</taxon>
        <taxon>Chaetothyriales</taxon>
        <taxon>Herpotrichiellaceae</taxon>
        <taxon>Fonsecaea</taxon>
    </lineage>
</organism>
<evidence type="ECO:0000256" key="5">
    <source>
        <dbReference type="ARBA" id="ARBA00022801"/>
    </source>
</evidence>
<dbReference type="GO" id="GO:0016926">
    <property type="term" value="P:protein desumoylation"/>
    <property type="evidence" value="ECO:0007669"/>
    <property type="project" value="TreeGrafter"/>
</dbReference>
<dbReference type="PANTHER" id="PTHR46896:SF3">
    <property type="entry name" value="FI06413P-RELATED"/>
    <property type="match status" value="1"/>
</dbReference>
<dbReference type="InterPro" id="IPR057501">
    <property type="entry name" value="DeUb_enz_PH"/>
</dbReference>
<dbReference type="InterPro" id="IPR038765">
    <property type="entry name" value="Papain-like_cys_pep_sf"/>
</dbReference>
<reference evidence="8 9" key="1">
    <citation type="submission" date="2016-03" db="EMBL/GenBank/DDBJ databases">
        <title>Draft genome sequence of the Fonsecaea monophora CBS 269.37.</title>
        <authorList>
            <person name="Bombassaro A."/>
            <person name="Vinicius W.A."/>
            <person name="De Hoog S."/>
            <person name="Sun J."/>
            <person name="Souza E.M."/>
            <person name="Raittz R.T."/>
            <person name="Costa F."/>
            <person name="Leao A.C."/>
            <person name="Tadra-Sfeir M.Z."/>
            <person name="Baura V."/>
            <person name="Balsanelli E."/>
            <person name="Pedrosa F.O."/>
            <person name="Moreno L.F."/>
            <person name="Steffens M.B."/>
            <person name="Xi L."/>
            <person name="Bocca A.L."/>
            <person name="Felipe M.S."/>
            <person name="Teixeira M."/>
            <person name="Telles Filho F.Q."/>
            <person name="Azevedo C.M."/>
            <person name="Gomes R."/>
            <person name="Vicente V.A."/>
        </authorList>
    </citation>
    <scope>NUCLEOTIDE SEQUENCE [LARGE SCALE GENOMIC DNA]</scope>
    <source>
        <strain evidence="8 9">CBS 269.37</strain>
    </source>
</reference>
<feature type="compositionally biased region" description="Basic and acidic residues" evidence="6">
    <location>
        <begin position="600"/>
        <end position="609"/>
    </location>
</feature>
<dbReference type="InterPro" id="IPR023398">
    <property type="entry name" value="TIF_eIF4e-like"/>
</dbReference>
<evidence type="ECO:0000256" key="2">
    <source>
        <dbReference type="ARBA" id="ARBA00022553"/>
    </source>
</evidence>
<feature type="compositionally biased region" description="Polar residues" evidence="6">
    <location>
        <begin position="347"/>
        <end position="368"/>
    </location>
</feature>
<dbReference type="Proteomes" id="UP000077002">
    <property type="component" value="Unassembled WGS sequence"/>
</dbReference>
<sequence>MVSELGRDTNPLDSTGKLSLSMRDQEGKDVSKIDSPRSYNNRRFGGDTSSHGKSNPFNALSPSATKTPSASASSAFGLGSGAFASFGSAKTPKTPGAGPGFDFSSREKNEKKERDPDTPGENSEAEPLQGSPGSFRSSSEHPLRNTWNLFYRPPANKFSDYEKSTLKLASISSVENFWTIYSHLKRPSLLPSVSDYHIFKDGIRPVWEDEANKKGGKWIVRLKKGVADRYWEDLLLAIIGDQFLEAGEEVCGAVLSVRSGEDVLSVWTKIDGGRNIKIRETIKRILAFPPDTNIVWKSHDDSIAQRSALDEARQQKIMVVQDTLETLNRTGLTPGHKSHIGQRGTGDKSSTAPLVAPNSNASPSQSKRVQMPRTPPKQLTKTIKAFLGAHDNAASAPIHIESDDDSESPVESKTSIRYAFTFMRRTQGTQLSTFTSRSSDAPLRQSSSWSGLSDDDRLVGGLVRQHPNPERIEEPMKKPFKPPSGVYKPYNTLNGKSAYLHQRTSQSRTPAPVSSTHLPSKSDVHANDHFTPHKKRKIGDWGASAISPTSAIPSDEGQILNDSEDELALDTKSNDGNVSGRLSQRRWPDDRDGNGVSTQRRRDSIDRTQVDQVNHSSPEDESAFTKDSAQRRKTEKDKILESPHELSKHPHTSPYFRYPETRTADVTRQRQNPKWAQSPESPDALQSTEPRSTSKSYTLGGARYPEMKTMDLGNLIIGHTSSSVGHKRSNETVQPPPKKICFVLLEFVFREFCDSSGYMIELDRSASQIAVNLKNPLLGNESVFLPRGINQIIKLRHGNDESPLVNLQFARTGMEEEPMWLRFESHKMAFDFVKFLTDVEKTLKVTTKDERWMELAFEKAKNACKPKERPSTKTLAMQAPTARPETTSKDTKSTLEPRVSLRRSRLVDKLDAPPEASEGPRIPTVTHSKKSVDDIDRAPPVAKRYSPLAAQESPPSQMSNHSTGMPPPSVTRSRAIETEPSIEQGQSEPAEKTKASQTGVLGRSWTKDLVYPQPGRRAAVVPFDDLKRLDDDEFLNDNLIFFFMRYLETRMEKSNPEVLKRMHFFNTYFYEALSKTKGKRGINYESVSRWTKNINLFSRDFIVVPVNENYHWYLAIICNLPYFRQEQTMNSGWSEDVQLGDQPSEEGEKDSDQQMDDTQRILAKVLRTVEEGDSLFDDRPKFKRRKAVRRSLPKYDVTKPVIITLDSLGSARSETCSQLKQYIVAEARDKRNLDIDLSELKGMTAKEIPTQNNFSDCGLYLCMYLEQFVADPYTFVRRILQREENRQQWPPEIRSQDLRSRLRQLILEMHRRQEKEPREMEEPSIGNILINTREISRSPPMTQRTATRHEVKEAKKRFEDITHSMPSESNKGRDCASSELGSNVTKARPGAMVISETPEDSDEEDRRATSKDQMLEQNPQRYSDVEPPSRDTRFRAAPPRDAHTTRNVDRSLRSPTAPTDQATYASHPTAEHRSDKRRRLSRADDSDLRRKSRSSSRSSDLTDYLSGPTSAARFLPRIEEHAAHFSASSSAHRIVRGDSDEEIGMSNKSGPGNTARMGKSHCASPDPEVIGGRKVGLDREVHHLTKRKRPSEKATAPDSTSEHEEWARGGVKRESPRVRRHDFSFAHGEVRSVRQRERKARYGGEDEEMLFRS</sequence>
<feature type="region of interest" description="Disordered" evidence="6">
    <location>
        <begin position="1523"/>
        <end position="1653"/>
    </location>
</feature>
<dbReference type="GO" id="GO:0005634">
    <property type="term" value="C:nucleus"/>
    <property type="evidence" value="ECO:0007669"/>
    <property type="project" value="TreeGrafter"/>
</dbReference>
<feature type="compositionally biased region" description="Basic and acidic residues" evidence="6">
    <location>
        <begin position="659"/>
        <end position="668"/>
    </location>
</feature>
<dbReference type="Gene3D" id="3.40.395.10">
    <property type="entry name" value="Adenoviral Proteinase, Chain A"/>
    <property type="match status" value="1"/>
</dbReference>
<dbReference type="OrthoDB" id="442460at2759"/>
<comment type="similarity">
    <text evidence="1">Belongs to the peptidase C48 family.</text>
</comment>
<feature type="compositionally biased region" description="Acidic residues" evidence="6">
    <location>
        <begin position="1143"/>
        <end position="1155"/>
    </location>
</feature>
<feature type="compositionally biased region" description="Polar residues" evidence="6">
    <location>
        <begin position="953"/>
        <end position="963"/>
    </location>
</feature>
<feature type="compositionally biased region" description="Low complexity" evidence="6">
    <location>
        <begin position="61"/>
        <end position="89"/>
    </location>
</feature>
<proteinExistence type="inferred from homology"/>
<evidence type="ECO:0000313" key="9">
    <source>
        <dbReference type="Proteomes" id="UP000077002"/>
    </source>
</evidence>
<evidence type="ECO:0000256" key="6">
    <source>
        <dbReference type="SAM" id="MobiDB-lite"/>
    </source>
</evidence>
<dbReference type="InterPro" id="IPR001040">
    <property type="entry name" value="TIF_eIF_4E"/>
</dbReference>
<dbReference type="GO" id="GO:0070139">
    <property type="term" value="F:SUMO-specific endopeptidase activity"/>
    <property type="evidence" value="ECO:0007669"/>
    <property type="project" value="TreeGrafter"/>
</dbReference>
<dbReference type="GO" id="GO:0003743">
    <property type="term" value="F:translation initiation factor activity"/>
    <property type="evidence" value="ECO:0007669"/>
    <property type="project" value="InterPro"/>
</dbReference>
<feature type="compositionally biased region" description="Basic and acidic residues" evidence="6">
    <location>
        <begin position="23"/>
        <end position="35"/>
    </location>
</feature>
<dbReference type="GO" id="GO:0003723">
    <property type="term" value="F:RNA binding"/>
    <property type="evidence" value="ECO:0007669"/>
    <property type="project" value="InterPro"/>
</dbReference>
<dbReference type="InterPro" id="IPR019770">
    <property type="entry name" value="TIF_eIF_4E_CS"/>
</dbReference>
<dbReference type="FunFam" id="3.30.760.10:FF:000015">
    <property type="entry name" value="Translation initiation factor eIF4E3, putative"/>
    <property type="match status" value="1"/>
</dbReference>
<evidence type="ECO:0000259" key="7">
    <source>
        <dbReference type="PROSITE" id="PS50600"/>
    </source>
</evidence>
<dbReference type="Pfam" id="PF01652">
    <property type="entry name" value="IF4E"/>
    <property type="match status" value="1"/>
</dbReference>
<feature type="compositionally biased region" description="Basic and acidic residues" evidence="6">
    <location>
        <begin position="104"/>
        <end position="117"/>
    </location>
</feature>
<protein>
    <recommendedName>
        <fullName evidence="7">Ubiquitin-like protease family profile domain-containing protein</fullName>
    </recommendedName>
</protein>
<feature type="compositionally biased region" description="Basic and acidic residues" evidence="6">
    <location>
        <begin position="1404"/>
        <end position="1414"/>
    </location>
</feature>
<dbReference type="EMBL" id="LVKK01000015">
    <property type="protein sequence ID" value="OAG42588.1"/>
    <property type="molecule type" value="Genomic_DNA"/>
</dbReference>
<dbReference type="PROSITE" id="PS00813">
    <property type="entry name" value="IF4E"/>
    <property type="match status" value="1"/>
</dbReference>
<feature type="compositionally biased region" description="Basic and acidic residues" evidence="6">
    <location>
        <begin position="467"/>
        <end position="477"/>
    </location>
</feature>
<feature type="region of interest" description="Disordered" evidence="6">
    <location>
        <begin position="980"/>
        <end position="999"/>
    </location>
</feature>
<dbReference type="GO" id="GO:0006508">
    <property type="term" value="P:proteolysis"/>
    <property type="evidence" value="ECO:0007669"/>
    <property type="project" value="UniProtKB-KW"/>
</dbReference>
<dbReference type="Pfam" id="PF25424">
    <property type="entry name" value="PH_35"/>
    <property type="match status" value="1"/>
</dbReference>
<dbReference type="GO" id="GO:0005737">
    <property type="term" value="C:cytoplasm"/>
    <property type="evidence" value="ECO:0007669"/>
    <property type="project" value="InterPro"/>
</dbReference>
<feature type="region of interest" description="Disordered" evidence="6">
    <location>
        <begin position="431"/>
        <end position="557"/>
    </location>
</feature>